<dbReference type="EMBL" id="LFNT01000038">
    <property type="protein sequence ID" value="KMS71294.1"/>
    <property type="molecule type" value="Genomic_DNA"/>
</dbReference>
<feature type="transmembrane region" description="Helical" evidence="1">
    <location>
        <begin position="53"/>
        <end position="78"/>
    </location>
</feature>
<feature type="transmembrane region" description="Helical" evidence="1">
    <location>
        <begin position="29"/>
        <end position="47"/>
    </location>
</feature>
<feature type="transmembrane region" description="Helical" evidence="1">
    <location>
        <begin position="124"/>
        <end position="148"/>
    </location>
</feature>
<feature type="transmembrane region" description="Helical" evidence="1">
    <location>
        <begin position="6"/>
        <end position="22"/>
    </location>
</feature>
<keyword evidence="1" id="KW-0812">Transmembrane</keyword>
<accession>A0A0J7Z660</accession>
<dbReference type="CDD" id="cd06259">
    <property type="entry name" value="YdcF-like"/>
    <property type="match status" value="1"/>
</dbReference>
<organism evidence="3 4">
    <name type="scientific">Streptomyces viridochromogenes</name>
    <dbReference type="NCBI Taxonomy" id="1938"/>
    <lineage>
        <taxon>Bacteria</taxon>
        <taxon>Bacillati</taxon>
        <taxon>Actinomycetota</taxon>
        <taxon>Actinomycetes</taxon>
        <taxon>Kitasatosporales</taxon>
        <taxon>Streptomycetaceae</taxon>
        <taxon>Streptomyces</taxon>
    </lineage>
</organism>
<dbReference type="GO" id="GO:0000270">
    <property type="term" value="P:peptidoglycan metabolic process"/>
    <property type="evidence" value="ECO:0007669"/>
    <property type="project" value="TreeGrafter"/>
</dbReference>
<name>A0A0J7Z660_STRVR</name>
<proteinExistence type="predicted"/>
<feature type="transmembrane region" description="Helical" evidence="1">
    <location>
        <begin position="90"/>
        <end position="112"/>
    </location>
</feature>
<dbReference type="InterPro" id="IPR051599">
    <property type="entry name" value="Cell_Envelope_Assoc"/>
</dbReference>
<dbReference type="Pfam" id="PF02698">
    <property type="entry name" value="DUF218"/>
    <property type="match status" value="1"/>
</dbReference>
<dbReference type="PATRIC" id="fig|1938.3.peg.5171"/>
<evidence type="ECO:0000313" key="3">
    <source>
        <dbReference type="EMBL" id="KMS71294.1"/>
    </source>
</evidence>
<dbReference type="OrthoDB" id="9782395at2"/>
<dbReference type="Gene3D" id="3.40.50.620">
    <property type="entry name" value="HUPs"/>
    <property type="match status" value="1"/>
</dbReference>
<dbReference type="GO" id="GO:0043164">
    <property type="term" value="P:Gram-negative-bacterium-type cell wall biogenesis"/>
    <property type="evidence" value="ECO:0007669"/>
    <property type="project" value="TreeGrafter"/>
</dbReference>
<keyword evidence="1" id="KW-0472">Membrane</keyword>
<dbReference type="AlphaFoldDB" id="A0A0J7Z660"/>
<reference evidence="3 4" key="1">
    <citation type="submission" date="2015-06" db="EMBL/GenBank/DDBJ databases">
        <authorList>
            <person name="Ju K.-S."/>
            <person name="Doroghazi J.R."/>
            <person name="Metcalf W.W."/>
        </authorList>
    </citation>
    <scope>NUCLEOTIDE SEQUENCE [LARGE SCALE GENOMIC DNA]</scope>
    <source>
        <strain evidence="3 4">NRRL 3414</strain>
    </source>
</reference>
<dbReference type="GO" id="GO:0005886">
    <property type="term" value="C:plasma membrane"/>
    <property type="evidence" value="ECO:0007669"/>
    <property type="project" value="TreeGrafter"/>
</dbReference>
<evidence type="ECO:0000259" key="2">
    <source>
        <dbReference type="Pfam" id="PF02698"/>
    </source>
</evidence>
<evidence type="ECO:0000313" key="4">
    <source>
        <dbReference type="Proteomes" id="UP000037432"/>
    </source>
</evidence>
<evidence type="ECO:0000256" key="1">
    <source>
        <dbReference type="SAM" id="Phobius"/>
    </source>
</evidence>
<comment type="caution">
    <text evidence="3">The sequence shown here is derived from an EMBL/GenBank/DDBJ whole genome shotgun (WGS) entry which is preliminary data.</text>
</comment>
<keyword evidence="1" id="KW-1133">Transmembrane helix</keyword>
<sequence length="334" mass="36446">MVLFTPAGVFFLIFACGFAYDRRLIRNGVYLFFALLFLFVGLVGEVLQVSVRAAGALFAVPFLLLPPMMLVLAVFLIVNGVTMLRREGRSLANLLSLAAGVGIILFLGLQVLADDTGWKPLELVMAPVTGVLSYVSFLFTCFLLYSFVYGRIGHRGRHAVDFVVVLGSGLVGGSRVPPLLAARLERGRTAFDAERAKGRDPMLLTSGGQGPDEDLPEAHAMADYLIAAGVPADRILIEDKSRTTQENLRFSKALMQDRKADYRALVVTNNFHVMRAAQIARKEKVMAQVIGSPTARYFWPSATIREFVAVFLSHRVLNLGICALLAVIGVVLAL</sequence>
<dbReference type="InterPro" id="IPR003848">
    <property type="entry name" value="DUF218"/>
</dbReference>
<feature type="domain" description="DUF218" evidence="2">
    <location>
        <begin position="161"/>
        <end position="306"/>
    </location>
</feature>
<feature type="transmembrane region" description="Helical" evidence="1">
    <location>
        <begin position="316"/>
        <end position="333"/>
    </location>
</feature>
<dbReference type="PANTHER" id="PTHR30336:SF4">
    <property type="entry name" value="ENVELOPE BIOGENESIS FACTOR ELYC"/>
    <property type="match status" value="1"/>
</dbReference>
<protein>
    <recommendedName>
        <fullName evidence="2">DUF218 domain-containing protein</fullName>
    </recommendedName>
</protein>
<dbReference type="Proteomes" id="UP000037432">
    <property type="component" value="Unassembled WGS sequence"/>
</dbReference>
<dbReference type="PANTHER" id="PTHR30336">
    <property type="entry name" value="INNER MEMBRANE PROTEIN, PROBABLE PERMEASE"/>
    <property type="match status" value="1"/>
</dbReference>
<dbReference type="InterPro" id="IPR014729">
    <property type="entry name" value="Rossmann-like_a/b/a_fold"/>
</dbReference>
<gene>
    <name evidence="3" type="ORF">ACM01_27970</name>
</gene>